<dbReference type="Proteomes" id="UP000305848">
    <property type="component" value="Unassembled WGS sequence"/>
</dbReference>
<keyword evidence="13" id="KW-1185">Reference proteome</keyword>
<dbReference type="FunFam" id="3.10.580.10:FF:000002">
    <property type="entry name" value="Magnesium/cobalt efflux protein CorC"/>
    <property type="match status" value="1"/>
</dbReference>
<dbReference type="Pfam" id="PF00571">
    <property type="entry name" value="CBS"/>
    <property type="match status" value="2"/>
</dbReference>
<proteinExistence type="inferred from homology"/>
<comment type="subcellular location">
    <subcellularLocation>
        <location evidence="1">Cell membrane</location>
        <topology evidence="1">Multi-pass membrane protein</topology>
    </subcellularLocation>
</comment>
<keyword evidence="6 10" id="KW-1133">Transmembrane helix</keyword>
<dbReference type="CDD" id="cd04590">
    <property type="entry name" value="CBS_pair_CorC_HlyC_assoc"/>
    <property type="match status" value="1"/>
</dbReference>
<dbReference type="InterPro" id="IPR016169">
    <property type="entry name" value="FAD-bd_PCMH_sub2"/>
</dbReference>
<dbReference type="SMART" id="SM01091">
    <property type="entry name" value="CorC_HlyC"/>
    <property type="match status" value="1"/>
</dbReference>
<comment type="similarity">
    <text evidence="2">Belongs to the UPF0053 family.</text>
</comment>
<dbReference type="AlphaFoldDB" id="A0A4V5UTB8"/>
<protein>
    <submittedName>
        <fullName evidence="12">Gliding motility-associated protein GldE</fullName>
    </submittedName>
</protein>
<dbReference type="InterPro" id="IPR036318">
    <property type="entry name" value="FAD-bd_PCMH-like_sf"/>
</dbReference>
<sequence length="436" mass="49535">MPHAAFLLQANDINTQSITVLIILLLLLLVISFALSGAQTAFFSLTYKDINLLKTKQQQAYKRVIDLLENPKILHASLLIANTAINIIIVIVANLIISNFLHVAPVGDFVVKVLVIAALIILCCEVLPKMYATQNNIRFAKDFGFLIEASYLVCNHMGAWLVRNSELIEKKLNYNKSNNFSSEEMSHAIDITYPDGKEEEKDILLGVLKFGNITVKQIMRTRLDISGIEYNTPFSQLVQQIEELHYSRLPIYKGNLDNMVGVLNTKDLLPYIDQPENFDWHTLMRTPYFVHEHKLIEELLKEFQSRHIHFAIVVDEFGGTSGIATLEDIMEEVIGDIRDEFDEEELGFKKLDENNYIFDGKIMINDVCKIMQLPENTFDKVKGYSDSLAGLVLEIAGFIPQVDQEVSSGDFSFTVLELEKNRLQKIKISIQPHPAQ</sequence>
<dbReference type="InterPro" id="IPR002550">
    <property type="entry name" value="CNNM"/>
</dbReference>
<dbReference type="GO" id="GO:0050660">
    <property type="term" value="F:flavin adenine dinucleotide binding"/>
    <property type="evidence" value="ECO:0007669"/>
    <property type="project" value="InterPro"/>
</dbReference>
<evidence type="ECO:0000256" key="10">
    <source>
        <dbReference type="SAM" id="Phobius"/>
    </source>
</evidence>
<evidence type="ECO:0000313" key="13">
    <source>
        <dbReference type="Proteomes" id="UP000305848"/>
    </source>
</evidence>
<dbReference type="NCBIfam" id="TIGR03520">
    <property type="entry name" value="GldE"/>
    <property type="match status" value="1"/>
</dbReference>
<evidence type="ECO:0000256" key="7">
    <source>
        <dbReference type="ARBA" id="ARBA00023122"/>
    </source>
</evidence>
<name>A0A4V5UTB8_9BACT</name>
<feature type="transmembrane region" description="Helical" evidence="10">
    <location>
        <begin position="109"/>
        <end position="131"/>
    </location>
</feature>
<dbReference type="PANTHER" id="PTHR22777">
    <property type="entry name" value="HEMOLYSIN-RELATED"/>
    <property type="match status" value="1"/>
</dbReference>
<organism evidence="12 13">
    <name type="scientific">Ilyomonas limi</name>
    <dbReference type="NCBI Taxonomy" id="2575867"/>
    <lineage>
        <taxon>Bacteria</taxon>
        <taxon>Pseudomonadati</taxon>
        <taxon>Bacteroidota</taxon>
        <taxon>Chitinophagia</taxon>
        <taxon>Chitinophagales</taxon>
        <taxon>Chitinophagaceae</taxon>
        <taxon>Ilyomonas</taxon>
    </lineage>
</organism>
<feature type="domain" description="CBS" evidence="11">
    <location>
        <begin position="283"/>
        <end position="340"/>
    </location>
</feature>
<dbReference type="InterPro" id="IPR019862">
    <property type="entry name" value="Motility-assoc_prot_GldE"/>
</dbReference>
<evidence type="ECO:0000256" key="6">
    <source>
        <dbReference type="ARBA" id="ARBA00022989"/>
    </source>
</evidence>
<dbReference type="Gene3D" id="3.10.580.10">
    <property type="entry name" value="CBS-domain"/>
    <property type="match status" value="1"/>
</dbReference>
<dbReference type="RefSeq" id="WP_137264125.1">
    <property type="nucleotide sequence ID" value="NZ_SZQL01000036.1"/>
</dbReference>
<evidence type="ECO:0000256" key="5">
    <source>
        <dbReference type="ARBA" id="ARBA00022737"/>
    </source>
</evidence>
<evidence type="ECO:0000256" key="3">
    <source>
        <dbReference type="ARBA" id="ARBA00022475"/>
    </source>
</evidence>
<evidence type="ECO:0000256" key="9">
    <source>
        <dbReference type="PROSITE-ProRule" id="PRU00703"/>
    </source>
</evidence>
<keyword evidence="3" id="KW-1003">Cell membrane</keyword>
<dbReference type="Pfam" id="PF01595">
    <property type="entry name" value="CNNM"/>
    <property type="match status" value="1"/>
</dbReference>
<dbReference type="PROSITE" id="PS51371">
    <property type="entry name" value="CBS"/>
    <property type="match status" value="2"/>
</dbReference>
<feature type="domain" description="CBS" evidence="11">
    <location>
        <begin position="219"/>
        <end position="278"/>
    </location>
</feature>
<dbReference type="PANTHER" id="PTHR22777:SF32">
    <property type="entry name" value="UPF0053 INNER MEMBRANE PROTEIN YFJD"/>
    <property type="match status" value="1"/>
</dbReference>
<dbReference type="InterPro" id="IPR044751">
    <property type="entry name" value="Ion_transp-like_CBS"/>
</dbReference>
<dbReference type="OrthoDB" id="9798188at2"/>
<evidence type="ECO:0000256" key="1">
    <source>
        <dbReference type="ARBA" id="ARBA00004651"/>
    </source>
</evidence>
<dbReference type="Gene3D" id="3.30.465.10">
    <property type="match status" value="1"/>
</dbReference>
<dbReference type="EMBL" id="SZQL01000036">
    <property type="protein sequence ID" value="TKK64313.1"/>
    <property type="molecule type" value="Genomic_DNA"/>
</dbReference>
<dbReference type="InterPro" id="IPR005170">
    <property type="entry name" value="Transptr-assoc_dom"/>
</dbReference>
<keyword evidence="5" id="KW-0677">Repeat</keyword>
<evidence type="ECO:0000256" key="2">
    <source>
        <dbReference type="ARBA" id="ARBA00006337"/>
    </source>
</evidence>
<feature type="transmembrane region" description="Helical" evidence="10">
    <location>
        <begin position="20"/>
        <end position="47"/>
    </location>
</feature>
<accession>A0A4V5UTB8</accession>
<feature type="transmembrane region" description="Helical" evidence="10">
    <location>
        <begin position="73"/>
        <end position="97"/>
    </location>
</feature>
<dbReference type="SUPFAM" id="SSF56176">
    <property type="entry name" value="FAD-binding/transporter-associated domain-like"/>
    <property type="match status" value="1"/>
</dbReference>
<keyword evidence="4 10" id="KW-0812">Transmembrane</keyword>
<evidence type="ECO:0000256" key="8">
    <source>
        <dbReference type="ARBA" id="ARBA00023136"/>
    </source>
</evidence>
<dbReference type="InterPro" id="IPR046342">
    <property type="entry name" value="CBS_dom_sf"/>
</dbReference>
<evidence type="ECO:0000313" key="12">
    <source>
        <dbReference type="EMBL" id="TKK64313.1"/>
    </source>
</evidence>
<keyword evidence="8 10" id="KW-0472">Membrane</keyword>
<dbReference type="SUPFAM" id="SSF54631">
    <property type="entry name" value="CBS-domain pair"/>
    <property type="match status" value="1"/>
</dbReference>
<comment type="caution">
    <text evidence="12">The sequence shown here is derived from an EMBL/GenBank/DDBJ whole genome shotgun (WGS) entry which is preliminary data.</text>
</comment>
<evidence type="ECO:0000256" key="4">
    <source>
        <dbReference type="ARBA" id="ARBA00022692"/>
    </source>
</evidence>
<keyword evidence="7 9" id="KW-0129">CBS domain</keyword>
<evidence type="ECO:0000259" key="11">
    <source>
        <dbReference type="PROSITE" id="PS51371"/>
    </source>
</evidence>
<dbReference type="GO" id="GO:0005886">
    <property type="term" value="C:plasma membrane"/>
    <property type="evidence" value="ECO:0007669"/>
    <property type="project" value="UniProtKB-SubCell"/>
</dbReference>
<gene>
    <name evidence="12" type="primary">gldE</name>
    <name evidence="12" type="ORF">FC093_22760</name>
</gene>
<reference evidence="12 13" key="1">
    <citation type="submission" date="2019-05" db="EMBL/GenBank/DDBJ databases">
        <title>Panacibacter sp. strain 17mud1-8 Genome sequencing and assembly.</title>
        <authorList>
            <person name="Chhetri G."/>
        </authorList>
    </citation>
    <scope>NUCLEOTIDE SEQUENCE [LARGE SCALE GENOMIC DNA]</scope>
    <source>
        <strain evidence="12 13">17mud1-8</strain>
    </source>
</reference>
<dbReference type="InterPro" id="IPR000644">
    <property type="entry name" value="CBS_dom"/>
</dbReference>
<dbReference type="Pfam" id="PF03471">
    <property type="entry name" value="CorC_HlyC"/>
    <property type="match status" value="1"/>
</dbReference>